<accession>A0ABN3R5K2</accession>
<protein>
    <submittedName>
        <fullName evidence="1">Uncharacterized protein</fullName>
    </submittedName>
</protein>
<sequence>MEIIERPGGTSITDPVEEFQGAIRDVLDTAEATYGVQDLERNLERALVLLQRNPELRPRFESELVSLLDPIEEGVIEVVSYTMHELRWPVVERAIRDKIAAPGVDVSDVRLYGVMLDAFSDEWRDRDLYARSDR</sequence>
<organism evidence="1 2">
    <name type="scientific">Streptomyces lunalinharesii</name>
    <dbReference type="NCBI Taxonomy" id="333384"/>
    <lineage>
        <taxon>Bacteria</taxon>
        <taxon>Bacillati</taxon>
        <taxon>Actinomycetota</taxon>
        <taxon>Actinomycetes</taxon>
        <taxon>Kitasatosporales</taxon>
        <taxon>Streptomycetaceae</taxon>
        <taxon>Streptomyces</taxon>
    </lineage>
</organism>
<evidence type="ECO:0000313" key="1">
    <source>
        <dbReference type="EMBL" id="GAA2643886.1"/>
    </source>
</evidence>
<reference evidence="1 2" key="1">
    <citation type="journal article" date="2019" name="Int. J. Syst. Evol. Microbiol.">
        <title>The Global Catalogue of Microorganisms (GCM) 10K type strain sequencing project: providing services to taxonomists for standard genome sequencing and annotation.</title>
        <authorList>
            <consortium name="The Broad Institute Genomics Platform"/>
            <consortium name="The Broad Institute Genome Sequencing Center for Infectious Disease"/>
            <person name="Wu L."/>
            <person name="Ma J."/>
        </authorList>
    </citation>
    <scope>NUCLEOTIDE SEQUENCE [LARGE SCALE GENOMIC DNA]</scope>
    <source>
        <strain evidence="1 2">JCM 16374</strain>
    </source>
</reference>
<dbReference type="EMBL" id="BAAARK010000001">
    <property type="protein sequence ID" value="GAA2643886.1"/>
    <property type="molecule type" value="Genomic_DNA"/>
</dbReference>
<evidence type="ECO:0000313" key="2">
    <source>
        <dbReference type="Proteomes" id="UP001500994"/>
    </source>
</evidence>
<proteinExistence type="predicted"/>
<gene>
    <name evidence="1" type="ORF">GCM10009864_01870</name>
</gene>
<keyword evidence="2" id="KW-1185">Reference proteome</keyword>
<name>A0ABN3R5K2_9ACTN</name>
<dbReference type="RefSeq" id="WP_344572882.1">
    <property type="nucleotide sequence ID" value="NZ_BAAARK010000001.1"/>
</dbReference>
<comment type="caution">
    <text evidence="1">The sequence shown here is derived from an EMBL/GenBank/DDBJ whole genome shotgun (WGS) entry which is preliminary data.</text>
</comment>
<dbReference type="Proteomes" id="UP001500994">
    <property type="component" value="Unassembled WGS sequence"/>
</dbReference>